<dbReference type="InterPro" id="IPR002347">
    <property type="entry name" value="SDR_fam"/>
</dbReference>
<dbReference type="RefSeq" id="WP_138656558.1">
    <property type="nucleotide sequence ID" value="NZ_VATY01000001.1"/>
</dbReference>
<dbReference type="NCBIfam" id="NF005559">
    <property type="entry name" value="PRK07231.1"/>
    <property type="match status" value="1"/>
</dbReference>
<proteinExistence type="inferred from homology"/>
<evidence type="ECO:0000256" key="2">
    <source>
        <dbReference type="ARBA" id="ARBA00023002"/>
    </source>
</evidence>
<keyword evidence="4" id="KW-1185">Reference proteome</keyword>
<evidence type="ECO:0000256" key="1">
    <source>
        <dbReference type="ARBA" id="ARBA00006484"/>
    </source>
</evidence>
<comment type="similarity">
    <text evidence="1">Belongs to the short-chain dehydrogenases/reductases (SDR) family.</text>
</comment>
<dbReference type="OrthoDB" id="9803333at2"/>
<dbReference type="PANTHER" id="PTHR24321">
    <property type="entry name" value="DEHYDROGENASES, SHORT CHAIN"/>
    <property type="match status" value="1"/>
</dbReference>
<dbReference type="PRINTS" id="PR00081">
    <property type="entry name" value="GDHRDH"/>
</dbReference>
<sequence>MYNLKGKTAIVTGSGRIDGIGEAIVLKLAEQGCNVVISDIGVAQGENFSEEHIGTTDDMETIVKKAKNKGVNATAIVCDIRFEDQVADLVKKTRDSFGSVDIMVNNAGVGYIMEPFQEFKEKSWDAVLDVNLKGAFLCSKHAAIAMIDQGKGGAIINIASQAAKSGFPFAAAYTASKHGMIGLTRSNAVELGAHKIRVNAVCPNHITTGLGHWQNKFFSEKLGQDYDDYLQAIVDKNPLKRTGLVEDIAKAVAFLASDQADYITGEAMNVSGGEEYH</sequence>
<accession>A0A5S3PUE3</accession>
<keyword evidence="2" id="KW-0560">Oxidoreductase</keyword>
<dbReference type="Pfam" id="PF13561">
    <property type="entry name" value="adh_short_C2"/>
    <property type="match status" value="1"/>
</dbReference>
<organism evidence="3 4">
    <name type="scientific">Maribacter algarum</name>
    <name type="common">ex Zhang et al. 2020</name>
    <dbReference type="NCBI Taxonomy" id="2578118"/>
    <lineage>
        <taxon>Bacteria</taxon>
        <taxon>Pseudomonadati</taxon>
        <taxon>Bacteroidota</taxon>
        <taxon>Flavobacteriia</taxon>
        <taxon>Flavobacteriales</taxon>
        <taxon>Flavobacteriaceae</taxon>
        <taxon>Maribacter</taxon>
    </lineage>
</organism>
<dbReference type="Gene3D" id="3.40.50.720">
    <property type="entry name" value="NAD(P)-binding Rossmann-like Domain"/>
    <property type="match status" value="1"/>
</dbReference>
<dbReference type="SUPFAM" id="SSF51735">
    <property type="entry name" value="NAD(P)-binding Rossmann-fold domains"/>
    <property type="match status" value="1"/>
</dbReference>
<dbReference type="PANTHER" id="PTHR24321:SF8">
    <property type="entry name" value="ESTRADIOL 17-BETA-DEHYDROGENASE 8-RELATED"/>
    <property type="match status" value="1"/>
</dbReference>
<dbReference type="FunFam" id="3.40.50.720:FF:000084">
    <property type="entry name" value="Short-chain dehydrogenase reductase"/>
    <property type="match status" value="1"/>
</dbReference>
<dbReference type="AlphaFoldDB" id="A0A5S3PUE3"/>
<dbReference type="CDD" id="cd05233">
    <property type="entry name" value="SDR_c"/>
    <property type="match status" value="1"/>
</dbReference>
<dbReference type="InterPro" id="IPR036291">
    <property type="entry name" value="NAD(P)-bd_dom_sf"/>
</dbReference>
<evidence type="ECO:0000313" key="3">
    <source>
        <dbReference type="EMBL" id="TMM58626.1"/>
    </source>
</evidence>
<reference evidence="3 4" key="1">
    <citation type="submission" date="2019-05" db="EMBL/GenBank/DDBJ databases">
        <authorList>
            <person name="Zhang J.-Y."/>
            <person name="Feg X."/>
            <person name="Du Z.-J."/>
        </authorList>
    </citation>
    <scope>NUCLEOTIDE SEQUENCE [LARGE SCALE GENOMIC DNA]</scope>
    <source>
        <strain evidence="3 4">RZ26</strain>
    </source>
</reference>
<protein>
    <submittedName>
        <fullName evidence="3">SDR family oxidoreductase</fullName>
    </submittedName>
</protein>
<dbReference type="Proteomes" id="UP000310314">
    <property type="component" value="Unassembled WGS sequence"/>
</dbReference>
<dbReference type="EMBL" id="VATY01000001">
    <property type="protein sequence ID" value="TMM58626.1"/>
    <property type="molecule type" value="Genomic_DNA"/>
</dbReference>
<comment type="caution">
    <text evidence="3">The sequence shown here is derived from an EMBL/GenBank/DDBJ whole genome shotgun (WGS) entry which is preliminary data.</text>
</comment>
<gene>
    <name evidence="3" type="ORF">FEE95_04125</name>
</gene>
<dbReference type="PRINTS" id="PR00080">
    <property type="entry name" value="SDRFAMILY"/>
</dbReference>
<dbReference type="GO" id="GO:0016491">
    <property type="term" value="F:oxidoreductase activity"/>
    <property type="evidence" value="ECO:0007669"/>
    <property type="project" value="UniProtKB-KW"/>
</dbReference>
<evidence type="ECO:0000313" key="4">
    <source>
        <dbReference type="Proteomes" id="UP000310314"/>
    </source>
</evidence>
<name>A0A5S3PUE3_9FLAO</name>